<evidence type="ECO:0000256" key="4">
    <source>
        <dbReference type="ARBA" id="ARBA00022989"/>
    </source>
</evidence>
<dbReference type="GO" id="GO:0015648">
    <property type="term" value="F:lipid-linked peptidoglycan transporter activity"/>
    <property type="evidence" value="ECO:0007669"/>
    <property type="project" value="TreeGrafter"/>
</dbReference>
<dbReference type="GO" id="GO:0008360">
    <property type="term" value="P:regulation of cell shape"/>
    <property type="evidence" value="ECO:0007669"/>
    <property type="project" value="UniProtKB-KW"/>
</dbReference>
<feature type="transmembrane region" description="Helical" evidence="8">
    <location>
        <begin position="147"/>
        <end position="175"/>
    </location>
</feature>
<name>B3ER36_AMOA5</name>
<evidence type="ECO:0000256" key="8">
    <source>
        <dbReference type="SAM" id="Phobius"/>
    </source>
</evidence>
<dbReference type="eggNOG" id="COG0772">
    <property type="taxonomic scope" value="Bacteria"/>
</dbReference>
<dbReference type="EMBL" id="CP001102">
    <property type="protein sequence ID" value="ACE05688.1"/>
    <property type="molecule type" value="Genomic_DNA"/>
</dbReference>
<dbReference type="STRING" id="452471.Aasi_0245"/>
<feature type="transmembrane region" description="Helical" evidence="8">
    <location>
        <begin position="12"/>
        <end position="32"/>
    </location>
</feature>
<dbReference type="GO" id="GO:0051301">
    <property type="term" value="P:cell division"/>
    <property type="evidence" value="ECO:0007669"/>
    <property type="project" value="InterPro"/>
</dbReference>
<evidence type="ECO:0000256" key="7">
    <source>
        <dbReference type="ARBA" id="ARBA00033270"/>
    </source>
</evidence>
<keyword evidence="5 8" id="KW-0472">Membrane</keyword>
<feature type="transmembrane region" description="Helical" evidence="8">
    <location>
        <begin position="205"/>
        <end position="223"/>
    </location>
</feature>
<protein>
    <recommendedName>
        <fullName evidence="7">Cell wall polymerase</fullName>
    </recommendedName>
    <alternativeName>
        <fullName evidence="6">Peptidoglycan polymerase</fullName>
    </alternativeName>
</protein>
<dbReference type="HOGENOM" id="CLU_029243_2_2_10"/>
<feature type="transmembrane region" description="Helical" evidence="8">
    <location>
        <begin position="357"/>
        <end position="384"/>
    </location>
</feature>
<reference evidence="9 10" key="1">
    <citation type="journal article" date="2010" name="J. Bacteriol.">
        <title>The genome of the amoeba symbiont 'Candidatus Amoebophilus asiaticus' reveals common mechanisms for host cell interaction among amoeba-associated bacteria.</title>
        <authorList>
            <person name="Schmitz-Esser S."/>
            <person name="Tischler P."/>
            <person name="Arnold R."/>
            <person name="Montanaro J."/>
            <person name="Wagner M."/>
            <person name="Rattei T."/>
            <person name="Horn M."/>
        </authorList>
    </citation>
    <scope>NUCLEOTIDE SEQUENCE [LARGE SCALE GENOMIC DNA]</scope>
    <source>
        <strain evidence="9 10">5a2</strain>
    </source>
</reference>
<feature type="transmembrane region" description="Helical" evidence="8">
    <location>
        <begin position="52"/>
        <end position="69"/>
    </location>
</feature>
<dbReference type="PANTHER" id="PTHR30474:SF1">
    <property type="entry name" value="PEPTIDOGLYCAN GLYCOSYLTRANSFERASE MRDB"/>
    <property type="match status" value="1"/>
</dbReference>
<evidence type="ECO:0000313" key="10">
    <source>
        <dbReference type="Proteomes" id="UP000001227"/>
    </source>
</evidence>
<proteinExistence type="predicted"/>
<feature type="transmembrane region" description="Helical" evidence="8">
    <location>
        <begin position="324"/>
        <end position="345"/>
    </location>
</feature>
<dbReference type="PROSITE" id="PS00428">
    <property type="entry name" value="FTSW_RODA_SPOVE"/>
    <property type="match status" value="1"/>
</dbReference>
<dbReference type="RefSeq" id="WP_012472446.1">
    <property type="nucleotide sequence ID" value="NC_010830.1"/>
</dbReference>
<gene>
    <name evidence="9" type="ordered locus">Aasi_0245</name>
</gene>
<feature type="transmembrane region" description="Helical" evidence="8">
    <location>
        <begin position="230"/>
        <end position="250"/>
    </location>
</feature>
<feature type="transmembrane region" description="Helical" evidence="8">
    <location>
        <begin position="76"/>
        <end position="97"/>
    </location>
</feature>
<evidence type="ECO:0000313" key="9">
    <source>
        <dbReference type="EMBL" id="ACE05688.1"/>
    </source>
</evidence>
<dbReference type="OrthoDB" id="9768187at2"/>
<accession>B3ER36</accession>
<dbReference type="InterPro" id="IPR001182">
    <property type="entry name" value="FtsW/RodA"/>
</dbReference>
<evidence type="ECO:0000256" key="2">
    <source>
        <dbReference type="ARBA" id="ARBA00022692"/>
    </source>
</evidence>
<dbReference type="NCBIfam" id="NF037961">
    <property type="entry name" value="RodA_shape"/>
    <property type="match status" value="1"/>
</dbReference>
<dbReference type="KEGG" id="aas:Aasi_0245"/>
<keyword evidence="4 8" id="KW-1133">Transmembrane helix</keyword>
<evidence type="ECO:0000256" key="3">
    <source>
        <dbReference type="ARBA" id="ARBA00022960"/>
    </source>
</evidence>
<sequence>MEKSIWAKYDWLLLFIYIALVIFGWINLYAVGYEKGVTTASLFDFSTSTGKQFLWIVGASILFVFSLFFDTQFYRSLAYIFYALSIVLLAATLVWGVKVGGHSSWFQWRGIQLQPTEFVKLTCALAVAKRLDNIAAKLNQLKTQLGVLLLICVPISFILLQGDVGSALVFSVFIVVLYREGFSLIILLVGIGLVAIFVLNVLLPSTYLVISALGIGLMLIGIGKKNAKRIFIISSITLAIIGLVEVFDWVEKRVLKPHHQHRLKVLVDPNADPLGIGWNVTQSKIAIGSGGLWGKGFLKGTQTKYGFVPEQRKDFIFCTIGEEYGWLGTSIFIIVFMALVLRTLYIAERQRIRFARVYGYGVASILFFHFFVNVGMTIGVLPVIGIPLPFISYGGSSLWAFSMMLFILIKFDSERNQYVSWRSVAIDLE</sequence>
<feature type="transmembrane region" description="Helical" evidence="8">
    <location>
        <begin position="390"/>
        <end position="409"/>
    </location>
</feature>
<dbReference type="PANTHER" id="PTHR30474">
    <property type="entry name" value="CELL CYCLE PROTEIN"/>
    <property type="match status" value="1"/>
</dbReference>
<feature type="transmembrane region" description="Helical" evidence="8">
    <location>
        <begin position="182"/>
        <end position="199"/>
    </location>
</feature>
<evidence type="ECO:0000256" key="5">
    <source>
        <dbReference type="ARBA" id="ARBA00023136"/>
    </source>
</evidence>
<keyword evidence="10" id="KW-1185">Reference proteome</keyword>
<dbReference type="Pfam" id="PF01098">
    <property type="entry name" value="FTSW_RODA_SPOVE"/>
    <property type="match status" value="2"/>
</dbReference>
<dbReference type="InterPro" id="IPR018365">
    <property type="entry name" value="Cell_cycle_FtsW-rel_CS"/>
</dbReference>
<organism evidence="9 10">
    <name type="scientific">Amoebophilus asiaticus (strain 5a2)</name>
    <dbReference type="NCBI Taxonomy" id="452471"/>
    <lineage>
        <taxon>Bacteria</taxon>
        <taxon>Pseudomonadati</taxon>
        <taxon>Bacteroidota</taxon>
        <taxon>Cytophagia</taxon>
        <taxon>Cytophagales</taxon>
        <taxon>Amoebophilaceae</taxon>
        <taxon>Candidatus Amoebophilus</taxon>
    </lineage>
</organism>
<keyword evidence="2 8" id="KW-0812">Transmembrane</keyword>
<dbReference type="GO" id="GO:0005886">
    <property type="term" value="C:plasma membrane"/>
    <property type="evidence" value="ECO:0007669"/>
    <property type="project" value="TreeGrafter"/>
</dbReference>
<dbReference type="AlphaFoldDB" id="B3ER36"/>
<evidence type="ECO:0000256" key="1">
    <source>
        <dbReference type="ARBA" id="ARBA00004141"/>
    </source>
</evidence>
<evidence type="ECO:0000256" key="6">
    <source>
        <dbReference type="ARBA" id="ARBA00032370"/>
    </source>
</evidence>
<comment type="subcellular location">
    <subcellularLocation>
        <location evidence="1">Membrane</location>
        <topology evidence="1">Multi-pass membrane protein</topology>
    </subcellularLocation>
</comment>
<keyword evidence="3" id="KW-0133">Cell shape</keyword>
<dbReference type="Proteomes" id="UP000001227">
    <property type="component" value="Chromosome"/>
</dbReference>
<dbReference type="GO" id="GO:0032153">
    <property type="term" value="C:cell division site"/>
    <property type="evidence" value="ECO:0007669"/>
    <property type="project" value="TreeGrafter"/>
</dbReference>